<dbReference type="Gene3D" id="1.20.1250.20">
    <property type="entry name" value="MFS general substrate transporter like domains"/>
    <property type="match status" value="1"/>
</dbReference>
<dbReference type="Proteomes" id="UP000238589">
    <property type="component" value="Unassembled WGS sequence"/>
</dbReference>
<feature type="transmembrane region" description="Helical" evidence="7">
    <location>
        <begin position="316"/>
        <end position="342"/>
    </location>
</feature>
<dbReference type="InterPro" id="IPR020846">
    <property type="entry name" value="MFS_dom"/>
</dbReference>
<feature type="transmembrane region" description="Helical" evidence="7">
    <location>
        <begin position="111"/>
        <end position="135"/>
    </location>
</feature>
<accession>A0A2S9K4T4</accession>
<comment type="caution">
    <text evidence="9">The sequence shown here is derived from an EMBL/GenBank/DDBJ whole genome shotgun (WGS) entry which is preliminary data.</text>
</comment>
<evidence type="ECO:0000256" key="4">
    <source>
        <dbReference type="ARBA" id="ARBA00022692"/>
    </source>
</evidence>
<evidence type="ECO:0000256" key="1">
    <source>
        <dbReference type="ARBA" id="ARBA00004651"/>
    </source>
</evidence>
<dbReference type="SUPFAM" id="SSF54909">
    <property type="entry name" value="Dimeric alpha+beta barrel"/>
    <property type="match status" value="1"/>
</dbReference>
<reference evidence="9 10" key="1">
    <citation type="submission" date="2018-03" db="EMBL/GenBank/DDBJ databases">
        <title>Comparative genomics illustrates the genes involved in a hyperalkaliphilic mechanisms of Serpentinomonas isolated from highly-alkaline calcium-rich serpentinized springs.</title>
        <authorList>
            <person name="Suzuki S."/>
            <person name="Ishii S."/>
            <person name="Walworth N."/>
            <person name="Bird L."/>
            <person name="Kuenen J.G."/>
            <person name="Nealson K.H."/>
        </authorList>
    </citation>
    <scope>NUCLEOTIDE SEQUENCE [LARGE SCALE GENOMIC DNA]</scope>
    <source>
        <strain evidence="9 10">P1</strain>
    </source>
</reference>
<feature type="transmembrane region" description="Helical" evidence="7">
    <location>
        <begin position="379"/>
        <end position="401"/>
    </location>
</feature>
<evidence type="ECO:0000313" key="10">
    <source>
        <dbReference type="Proteomes" id="UP000238589"/>
    </source>
</evidence>
<name>A0A2S9K4T4_9BURK</name>
<dbReference type="PANTHER" id="PTHR23513:SF11">
    <property type="entry name" value="STAPHYLOFERRIN A TRANSPORTER"/>
    <property type="match status" value="1"/>
</dbReference>
<feature type="transmembrane region" description="Helical" evidence="7">
    <location>
        <begin position="354"/>
        <end position="373"/>
    </location>
</feature>
<evidence type="ECO:0000256" key="7">
    <source>
        <dbReference type="SAM" id="Phobius"/>
    </source>
</evidence>
<dbReference type="RefSeq" id="WP_105748303.1">
    <property type="nucleotide sequence ID" value="NZ_PVLQ01000030.1"/>
</dbReference>
<dbReference type="GO" id="GO:0022857">
    <property type="term" value="F:transmembrane transporter activity"/>
    <property type="evidence" value="ECO:0007669"/>
    <property type="project" value="InterPro"/>
</dbReference>
<keyword evidence="3" id="KW-1003">Cell membrane</keyword>
<dbReference type="InterPro" id="IPR036259">
    <property type="entry name" value="MFS_trans_sf"/>
</dbReference>
<dbReference type="Pfam" id="PF05977">
    <property type="entry name" value="MFS_3"/>
    <property type="match status" value="1"/>
</dbReference>
<evidence type="ECO:0000313" key="9">
    <source>
        <dbReference type="EMBL" id="PRD65395.1"/>
    </source>
</evidence>
<dbReference type="PROSITE" id="PS50850">
    <property type="entry name" value="MFS"/>
    <property type="match status" value="1"/>
</dbReference>
<feature type="transmembrane region" description="Helical" evidence="7">
    <location>
        <begin position="230"/>
        <end position="250"/>
    </location>
</feature>
<gene>
    <name evidence="9" type="ORF">C6P64_09370</name>
</gene>
<feature type="domain" description="Major facilitator superfamily (MFS) profile" evidence="8">
    <location>
        <begin position="1"/>
        <end position="405"/>
    </location>
</feature>
<dbReference type="GO" id="GO:0005886">
    <property type="term" value="C:plasma membrane"/>
    <property type="evidence" value="ECO:0007669"/>
    <property type="project" value="UniProtKB-SubCell"/>
</dbReference>
<sequence length="529" mass="57160">MSIAEPDLSPLAPFKVRIFRHLWATWLVANLCMWMNDVAAAWIMTSLTTSPIWVALVQSAATLPVFLLALPSGALADGLDRKKYFMLTQIWISAVAFALALVTFLDLLSPQLLLALVFANGIGLAMRWPVFAAILPELVGRPQLPAALSLNSVAMNISRIGGPLMAGAIIAAAGSAWVFSLNALLSLLAALVIARWKREHKPHPLGREPILSSIRVGVQYIAQSPPLKNVLLRIWLFFFGASGLVALLPLVARGMQGGGAEAFTLLLAAMGIGAILSTTLLPRLLKRFQRDGLVLRAAALQALTMLVIAQTDKLWLALPAMVLSGMTTVTVANALTVAFQLALPDWVRARGMSAYFMTMMGAGACGAALWGQLAAWSGISLSVSVAALTGFCLLALVMRLLPDSAPVGDLSPRRIFAVPQPPEPPAKGQVVISIEYQVEPAAAADFRQLMLEESRPARLRQGAVSWQLLHDISDPGRFVEVTVERSWTDHLRRFERTTAADAELHERKLGYHLGGEPPRISRYLLETSA</sequence>
<proteinExistence type="predicted"/>
<feature type="transmembrane region" description="Helical" evidence="7">
    <location>
        <begin position="21"/>
        <end position="44"/>
    </location>
</feature>
<evidence type="ECO:0000259" key="8">
    <source>
        <dbReference type="PROSITE" id="PS50850"/>
    </source>
</evidence>
<evidence type="ECO:0000256" key="5">
    <source>
        <dbReference type="ARBA" id="ARBA00022989"/>
    </source>
</evidence>
<evidence type="ECO:0000256" key="2">
    <source>
        <dbReference type="ARBA" id="ARBA00022448"/>
    </source>
</evidence>
<feature type="transmembrane region" description="Helical" evidence="7">
    <location>
        <begin position="84"/>
        <end position="105"/>
    </location>
</feature>
<keyword evidence="6 7" id="KW-0472">Membrane</keyword>
<dbReference type="AlphaFoldDB" id="A0A2S9K4T4"/>
<dbReference type="OrthoDB" id="9775268at2"/>
<feature type="transmembrane region" description="Helical" evidence="7">
    <location>
        <begin position="293"/>
        <end position="310"/>
    </location>
</feature>
<keyword evidence="4 7" id="KW-0812">Transmembrane</keyword>
<feature type="transmembrane region" description="Helical" evidence="7">
    <location>
        <begin position="262"/>
        <end position="281"/>
    </location>
</feature>
<organism evidence="9 10">
    <name type="scientific">Malikia granosa</name>
    <dbReference type="NCBI Taxonomy" id="263067"/>
    <lineage>
        <taxon>Bacteria</taxon>
        <taxon>Pseudomonadati</taxon>
        <taxon>Pseudomonadota</taxon>
        <taxon>Betaproteobacteria</taxon>
        <taxon>Burkholderiales</taxon>
        <taxon>Comamonadaceae</taxon>
        <taxon>Malikia</taxon>
    </lineage>
</organism>
<protein>
    <submittedName>
        <fullName evidence="9">Arabinose ABC transporter permease</fullName>
    </submittedName>
</protein>
<dbReference type="InterPro" id="IPR011008">
    <property type="entry name" value="Dimeric_a/b-barrel"/>
</dbReference>
<comment type="subcellular location">
    <subcellularLocation>
        <location evidence="1">Cell membrane</location>
        <topology evidence="1">Multi-pass membrane protein</topology>
    </subcellularLocation>
</comment>
<keyword evidence="2" id="KW-0813">Transport</keyword>
<feature type="transmembrane region" description="Helical" evidence="7">
    <location>
        <begin position="50"/>
        <end position="72"/>
    </location>
</feature>
<evidence type="ECO:0000256" key="6">
    <source>
        <dbReference type="ARBA" id="ARBA00023136"/>
    </source>
</evidence>
<dbReference type="PANTHER" id="PTHR23513">
    <property type="entry name" value="INTEGRAL MEMBRANE EFFLUX PROTEIN-RELATED"/>
    <property type="match status" value="1"/>
</dbReference>
<evidence type="ECO:0000256" key="3">
    <source>
        <dbReference type="ARBA" id="ARBA00022475"/>
    </source>
</evidence>
<dbReference type="CDD" id="cd06173">
    <property type="entry name" value="MFS_MefA_like"/>
    <property type="match status" value="1"/>
</dbReference>
<dbReference type="SUPFAM" id="SSF103473">
    <property type="entry name" value="MFS general substrate transporter"/>
    <property type="match status" value="1"/>
</dbReference>
<feature type="transmembrane region" description="Helical" evidence="7">
    <location>
        <begin position="176"/>
        <end position="194"/>
    </location>
</feature>
<dbReference type="InterPro" id="IPR010290">
    <property type="entry name" value="TM_effector"/>
</dbReference>
<dbReference type="EMBL" id="PVLQ01000030">
    <property type="protein sequence ID" value="PRD65395.1"/>
    <property type="molecule type" value="Genomic_DNA"/>
</dbReference>
<keyword evidence="10" id="KW-1185">Reference proteome</keyword>
<keyword evidence="5 7" id="KW-1133">Transmembrane helix</keyword>